<feature type="domain" description="Inositolphosphotransferase Aur1/Ipt1" evidence="6">
    <location>
        <begin position="56"/>
        <end position="235"/>
    </location>
</feature>
<dbReference type="CDD" id="cd03386">
    <property type="entry name" value="PAP2_Aur1_like"/>
    <property type="match status" value="1"/>
</dbReference>
<evidence type="ECO:0000256" key="5">
    <source>
        <dbReference type="SAM" id="Phobius"/>
    </source>
</evidence>
<dbReference type="InterPro" id="IPR052185">
    <property type="entry name" value="IPC_Synthase-Related"/>
</dbReference>
<feature type="transmembrane region" description="Helical" evidence="5">
    <location>
        <begin position="88"/>
        <end position="107"/>
    </location>
</feature>
<name>A0ABY5PK62_9ACTN</name>
<gene>
    <name evidence="7" type="ORF">LRS13_05320</name>
</gene>
<keyword evidence="3 5" id="KW-1133">Transmembrane helix</keyword>
<dbReference type="EMBL" id="CP088295">
    <property type="protein sequence ID" value="UUY04950.1"/>
    <property type="molecule type" value="Genomic_DNA"/>
</dbReference>
<evidence type="ECO:0000313" key="7">
    <source>
        <dbReference type="EMBL" id="UUY04950.1"/>
    </source>
</evidence>
<evidence type="ECO:0000313" key="8">
    <source>
        <dbReference type="Proteomes" id="UP001058860"/>
    </source>
</evidence>
<dbReference type="Pfam" id="PF14378">
    <property type="entry name" value="PAP2_3"/>
    <property type="match status" value="1"/>
</dbReference>
<evidence type="ECO:0000256" key="1">
    <source>
        <dbReference type="ARBA" id="ARBA00004141"/>
    </source>
</evidence>
<evidence type="ECO:0000259" key="6">
    <source>
        <dbReference type="Pfam" id="PF14378"/>
    </source>
</evidence>
<reference evidence="8" key="1">
    <citation type="submission" date="2021-11" db="EMBL/GenBank/DDBJ databases">
        <title>Cultivation dependent microbiological survey of springs from the worlds oldest radium mine currently devoted to the extraction of radon-saturated water.</title>
        <authorList>
            <person name="Kapinusova G."/>
            <person name="Smrhova T."/>
            <person name="Strejcek M."/>
            <person name="Suman J."/>
            <person name="Jani K."/>
            <person name="Pajer P."/>
            <person name="Uhlik O."/>
        </authorList>
    </citation>
    <scope>NUCLEOTIDE SEQUENCE [LARGE SCALE GENOMIC DNA]</scope>
    <source>
        <strain evidence="8">J379</strain>
    </source>
</reference>
<keyword evidence="8" id="KW-1185">Reference proteome</keyword>
<dbReference type="InterPro" id="IPR026841">
    <property type="entry name" value="Aur1/Ipt1"/>
</dbReference>
<dbReference type="RefSeq" id="WP_353865426.1">
    <property type="nucleotide sequence ID" value="NZ_CP088295.1"/>
</dbReference>
<accession>A0ABY5PK62</accession>
<feature type="transmembrane region" description="Helical" evidence="5">
    <location>
        <begin position="224"/>
        <end position="242"/>
    </location>
</feature>
<protein>
    <submittedName>
        <fullName evidence="7">Phosphatase PAP2 family protein</fullName>
    </submittedName>
</protein>
<evidence type="ECO:0000256" key="2">
    <source>
        <dbReference type="ARBA" id="ARBA00022692"/>
    </source>
</evidence>
<organism evidence="7 8">
    <name type="scientific">Svornostia abyssi</name>
    <dbReference type="NCBI Taxonomy" id="2898438"/>
    <lineage>
        <taxon>Bacteria</taxon>
        <taxon>Bacillati</taxon>
        <taxon>Actinomycetota</taxon>
        <taxon>Thermoleophilia</taxon>
        <taxon>Solirubrobacterales</taxon>
        <taxon>Baekduiaceae</taxon>
        <taxon>Svornostia</taxon>
    </lineage>
</organism>
<dbReference type="PANTHER" id="PTHR31310">
    <property type="match status" value="1"/>
</dbReference>
<feature type="transmembrane region" description="Helical" evidence="5">
    <location>
        <begin position="119"/>
        <end position="137"/>
    </location>
</feature>
<dbReference type="Proteomes" id="UP001058860">
    <property type="component" value="Chromosome"/>
</dbReference>
<dbReference type="PANTHER" id="PTHR31310:SF7">
    <property type="entry name" value="PA-PHOSPHATASE RELATED-FAMILY PROTEIN DDB_G0268928"/>
    <property type="match status" value="1"/>
</dbReference>
<feature type="transmembrane region" description="Helical" evidence="5">
    <location>
        <begin position="171"/>
        <end position="193"/>
    </location>
</feature>
<evidence type="ECO:0000256" key="4">
    <source>
        <dbReference type="ARBA" id="ARBA00023136"/>
    </source>
</evidence>
<evidence type="ECO:0000256" key="3">
    <source>
        <dbReference type="ARBA" id="ARBA00022989"/>
    </source>
</evidence>
<keyword evidence="4 5" id="KW-0472">Membrane</keyword>
<proteinExistence type="predicted"/>
<comment type="subcellular location">
    <subcellularLocation>
        <location evidence="1">Membrane</location>
        <topology evidence="1">Multi-pass membrane protein</topology>
    </subcellularLocation>
</comment>
<keyword evidence="2 5" id="KW-0812">Transmembrane</keyword>
<sequence length="274" mass="30230">MPPRASTLQARLFPQGYVDLGRQLLLFAAAYYAYRYTRGWVNTPESAAAAFDNARALIDVERALNVFIEPGVQALLAGNQWVLDAASWVYINAQTTVTLGCLVWIYLFRNKSFYFVRNMFLTAFFLALVGYVLYPAAPPRFFPEWGFHDTVEDFTNIPQDSVTIDALFNPYAAVPSMHVGFSLMIGWPLAILCKHRPVKIFWATYPLLVTFVIVVTANHFLADAFLGALTAGAGAIVALVLAQLRPVWAFRGDPEADDAVAVRVPSAATEPAAA</sequence>
<feature type="transmembrane region" description="Helical" evidence="5">
    <location>
        <begin position="200"/>
        <end position="218"/>
    </location>
</feature>